<dbReference type="GO" id="GO:0016987">
    <property type="term" value="F:sigma factor activity"/>
    <property type="evidence" value="ECO:0007669"/>
    <property type="project" value="UniProtKB-KW"/>
</dbReference>
<sequence length="194" mass="21568">MKPKFATCQPVGEGRPLNSAQARLRIYAEHRPALVDYATPIVGSRDSAEDVVQEAYFRFVPTRPPLLLGLRTPVGYLYRIARNIAIDWTRRDAAEQRRNAAYALTRDPQPLSASAEDELLCGDEARLVLATLASLPEKKRRAYEMSVFGEMSSTQIAQQLGVSRATAHRLVQDAMIHVMRSVERMGPEGDDDAG</sequence>
<dbReference type="GO" id="GO:0003677">
    <property type="term" value="F:DNA binding"/>
    <property type="evidence" value="ECO:0007669"/>
    <property type="project" value="InterPro"/>
</dbReference>
<evidence type="ECO:0000256" key="3">
    <source>
        <dbReference type="ARBA" id="ARBA00023082"/>
    </source>
</evidence>
<dbReference type="EMBL" id="QFPX01000025">
    <property type="protein sequence ID" value="PZQ51758.1"/>
    <property type="molecule type" value="Genomic_DNA"/>
</dbReference>
<dbReference type="InterPro" id="IPR014284">
    <property type="entry name" value="RNA_pol_sigma-70_dom"/>
</dbReference>
<dbReference type="PANTHER" id="PTHR43133">
    <property type="entry name" value="RNA POLYMERASE ECF-TYPE SIGMA FACTO"/>
    <property type="match status" value="1"/>
</dbReference>
<evidence type="ECO:0000313" key="8">
    <source>
        <dbReference type="Proteomes" id="UP000249082"/>
    </source>
</evidence>
<feature type="domain" description="RNA polymerase sigma-70 region 2" evidence="5">
    <location>
        <begin position="26"/>
        <end position="93"/>
    </location>
</feature>
<dbReference type="PANTHER" id="PTHR43133:SF63">
    <property type="entry name" value="RNA POLYMERASE SIGMA FACTOR FECI-RELATED"/>
    <property type="match status" value="1"/>
</dbReference>
<comment type="caution">
    <text evidence="7">The sequence shown here is derived from an EMBL/GenBank/DDBJ whole genome shotgun (WGS) entry which is preliminary data.</text>
</comment>
<name>A0A2W5NH20_9SPHN</name>
<dbReference type="InterPro" id="IPR007627">
    <property type="entry name" value="RNA_pol_sigma70_r2"/>
</dbReference>
<dbReference type="Proteomes" id="UP000249082">
    <property type="component" value="Unassembled WGS sequence"/>
</dbReference>
<organism evidence="7 8">
    <name type="scientific">Novosphingobium pentaromativorans</name>
    <dbReference type="NCBI Taxonomy" id="205844"/>
    <lineage>
        <taxon>Bacteria</taxon>
        <taxon>Pseudomonadati</taxon>
        <taxon>Pseudomonadota</taxon>
        <taxon>Alphaproteobacteria</taxon>
        <taxon>Sphingomonadales</taxon>
        <taxon>Sphingomonadaceae</taxon>
        <taxon>Novosphingobium</taxon>
    </lineage>
</organism>
<reference evidence="7 8" key="1">
    <citation type="submission" date="2017-08" db="EMBL/GenBank/DDBJ databases">
        <title>Infants hospitalized years apart are colonized by the same room-sourced microbial strains.</title>
        <authorList>
            <person name="Brooks B."/>
            <person name="Olm M.R."/>
            <person name="Firek B.A."/>
            <person name="Baker R."/>
            <person name="Thomas B.C."/>
            <person name="Morowitz M.J."/>
            <person name="Banfield J.F."/>
        </authorList>
    </citation>
    <scope>NUCLEOTIDE SEQUENCE [LARGE SCALE GENOMIC DNA]</scope>
    <source>
        <strain evidence="7">S2_005_002_R2_33</strain>
    </source>
</reference>
<evidence type="ECO:0000259" key="5">
    <source>
        <dbReference type="Pfam" id="PF04542"/>
    </source>
</evidence>
<dbReference type="Pfam" id="PF04542">
    <property type="entry name" value="Sigma70_r2"/>
    <property type="match status" value="1"/>
</dbReference>
<gene>
    <name evidence="7" type="ORF">DI555_20960</name>
</gene>
<accession>A0A2W5NH20</accession>
<feature type="domain" description="RNA polymerase sigma factor 70 region 4 type 2" evidence="6">
    <location>
        <begin position="127"/>
        <end position="176"/>
    </location>
</feature>
<dbReference type="SUPFAM" id="SSF88946">
    <property type="entry name" value="Sigma2 domain of RNA polymerase sigma factors"/>
    <property type="match status" value="1"/>
</dbReference>
<evidence type="ECO:0000256" key="4">
    <source>
        <dbReference type="ARBA" id="ARBA00023163"/>
    </source>
</evidence>
<dbReference type="InterPro" id="IPR039425">
    <property type="entry name" value="RNA_pol_sigma-70-like"/>
</dbReference>
<dbReference type="Pfam" id="PF08281">
    <property type="entry name" value="Sigma70_r4_2"/>
    <property type="match status" value="1"/>
</dbReference>
<keyword evidence="3" id="KW-0731">Sigma factor</keyword>
<dbReference type="Gene3D" id="1.10.10.10">
    <property type="entry name" value="Winged helix-like DNA-binding domain superfamily/Winged helix DNA-binding domain"/>
    <property type="match status" value="1"/>
</dbReference>
<evidence type="ECO:0000256" key="2">
    <source>
        <dbReference type="ARBA" id="ARBA00023015"/>
    </source>
</evidence>
<dbReference type="InterPro" id="IPR036388">
    <property type="entry name" value="WH-like_DNA-bd_sf"/>
</dbReference>
<dbReference type="InterPro" id="IPR013249">
    <property type="entry name" value="RNA_pol_sigma70_r4_t2"/>
</dbReference>
<dbReference type="AlphaFoldDB" id="A0A2W5NH20"/>
<dbReference type="Gene3D" id="1.10.1740.10">
    <property type="match status" value="1"/>
</dbReference>
<proteinExistence type="inferred from homology"/>
<keyword evidence="4" id="KW-0804">Transcription</keyword>
<protein>
    <submittedName>
        <fullName evidence="7">RNA polymerase subunit sigma-24</fullName>
    </submittedName>
</protein>
<dbReference type="InterPro" id="IPR013325">
    <property type="entry name" value="RNA_pol_sigma_r2"/>
</dbReference>
<comment type="similarity">
    <text evidence="1">Belongs to the sigma-70 factor family. ECF subfamily.</text>
</comment>
<keyword evidence="2" id="KW-0805">Transcription regulation</keyword>
<dbReference type="SUPFAM" id="SSF88659">
    <property type="entry name" value="Sigma3 and sigma4 domains of RNA polymerase sigma factors"/>
    <property type="match status" value="1"/>
</dbReference>
<evidence type="ECO:0000256" key="1">
    <source>
        <dbReference type="ARBA" id="ARBA00010641"/>
    </source>
</evidence>
<evidence type="ECO:0000259" key="6">
    <source>
        <dbReference type="Pfam" id="PF08281"/>
    </source>
</evidence>
<dbReference type="GO" id="GO:0006352">
    <property type="term" value="P:DNA-templated transcription initiation"/>
    <property type="evidence" value="ECO:0007669"/>
    <property type="project" value="InterPro"/>
</dbReference>
<evidence type="ECO:0000313" key="7">
    <source>
        <dbReference type="EMBL" id="PZQ51758.1"/>
    </source>
</evidence>
<dbReference type="InterPro" id="IPR013324">
    <property type="entry name" value="RNA_pol_sigma_r3/r4-like"/>
</dbReference>
<dbReference type="NCBIfam" id="TIGR02937">
    <property type="entry name" value="sigma70-ECF"/>
    <property type="match status" value="1"/>
</dbReference>